<dbReference type="SUPFAM" id="SSF48726">
    <property type="entry name" value="Immunoglobulin"/>
    <property type="match status" value="1"/>
</dbReference>
<keyword evidence="2" id="KW-0677">Repeat</keyword>
<dbReference type="Pfam" id="PF13585">
    <property type="entry name" value="CHU_C"/>
    <property type="match status" value="1"/>
</dbReference>
<evidence type="ECO:0000313" key="8">
    <source>
        <dbReference type="Proteomes" id="UP000183257"/>
    </source>
</evidence>
<dbReference type="FunFam" id="3.80.10.10:FF:000383">
    <property type="entry name" value="Leucine-rich repeat receptor protein kinase EMS1"/>
    <property type="match status" value="1"/>
</dbReference>
<dbReference type="InterPro" id="IPR036179">
    <property type="entry name" value="Ig-like_dom_sf"/>
</dbReference>
<organism evidence="7 8">
    <name type="scientific">Cellulophaga fucicola</name>
    <dbReference type="NCBI Taxonomy" id="76595"/>
    <lineage>
        <taxon>Bacteria</taxon>
        <taxon>Pseudomonadati</taxon>
        <taxon>Bacteroidota</taxon>
        <taxon>Flavobacteriia</taxon>
        <taxon>Flavobacteriales</taxon>
        <taxon>Flavobacteriaceae</taxon>
        <taxon>Cellulophaga</taxon>
    </lineage>
</organism>
<protein>
    <submittedName>
        <fullName evidence="7">Gliding motility-associated C-terminal domain-containing protein</fullName>
    </submittedName>
</protein>
<dbReference type="InterPro" id="IPR026341">
    <property type="entry name" value="T9SS_type_B"/>
</dbReference>
<evidence type="ECO:0000256" key="1">
    <source>
        <dbReference type="ARBA" id="ARBA00022729"/>
    </source>
</evidence>
<dbReference type="InterPro" id="IPR055414">
    <property type="entry name" value="LRR_R13L4/SHOC2-like"/>
</dbReference>
<dbReference type="InterPro" id="IPR007110">
    <property type="entry name" value="Ig-like_dom"/>
</dbReference>
<keyword evidence="8" id="KW-1185">Reference proteome</keyword>
<dbReference type="Gene3D" id="3.80.10.10">
    <property type="entry name" value="Ribonuclease Inhibitor"/>
    <property type="match status" value="4"/>
</dbReference>
<dbReference type="Pfam" id="PF13855">
    <property type="entry name" value="LRR_8"/>
    <property type="match status" value="1"/>
</dbReference>
<dbReference type="Pfam" id="PF13895">
    <property type="entry name" value="Ig_2"/>
    <property type="match status" value="1"/>
</dbReference>
<dbReference type="NCBIfam" id="TIGR04131">
    <property type="entry name" value="Bac_Flav_CTERM"/>
    <property type="match status" value="1"/>
</dbReference>
<dbReference type="InterPro" id="IPR032675">
    <property type="entry name" value="LRR_dom_sf"/>
</dbReference>
<evidence type="ECO:0000313" key="7">
    <source>
        <dbReference type="EMBL" id="SFW24243.1"/>
    </source>
</evidence>
<dbReference type="STRING" id="76595.SAMN05660313_00722"/>
<dbReference type="InterPro" id="IPR013783">
    <property type="entry name" value="Ig-like_fold"/>
</dbReference>
<feature type="signal peptide" evidence="5">
    <location>
        <begin position="1"/>
        <end position="18"/>
    </location>
</feature>
<dbReference type="RefSeq" id="WP_072302382.1">
    <property type="nucleotide sequence ID" value="NZ_FPIY01000001.1"/>
</dbReference>
<dbReference type="InterPro" id="IPR001611">
    <property type="entry name" value="Leu-rich_rpt"/>
</dbReference>
<dbReference type="EMBL" id="FPIY01000001">
    <property type="protein sequence ID" value="SFW24243.1"/>
    <property type="molecule type" value="Genomic_DNA"/>
</dbReference>
<dbReference type="Gene3D" id="2.60.40.10">
    <property type="entry name" value="Immunoglobulins"/>
    <property type="match status" value="1"/>
</dbReference>
<dbReference type="Proteomes" id="UP000183257">
    <property type="component" value="Unassembled WGS sequence"/>
</dbReference>
<evidence type="ECO:0000256" key="5">
    <source>
        <dbReference type="SAM" id="SignalP"/>
    </source>
</evidence>
<dbReference type="FunFam" id="3.80.10.10:FF:000095">
    <property type="entry name" value="LRR receptor-like serine/threonine-protein kinase GSO1"/>
    <property type="match status" value="1"/>
</dbReference>
<name>A0A1K1MMC7_9FLAO</name>
<dbReference type="Pfam" id="PF23598">
    <property type="entry name" value="LRR_14"/>
    <property type="match status" value="1"/>
</dbReference>
<dbReference type="SUPFAM" id="SSF52047">
    <property type="entry name" value="RNI-like"/>
    <property type="match status" value="1"/>
</dbReference>
<dbReference type="PANTHER" id="PTHR47988">
    <property type="entry name" value="SOMATIC EMBRYOGENESIS RECEPTOR KINASE 1"/>
    <property type="match status" value="1"/>
</dbReference>
<evidence type="ECO:0000259" key="6">
    <source>
        <dbReference type="PROSITE" id="PS50835"/>
    </source>
</evidence>
<dbReference type="OrthoDB" id="627712at2"/>
<feature type="domain" description="Ig-like" evidence="6">
    <location>
        <begin position="502"/>
        <end position="585"/>
    </location>
</feature>
<dbReference type="PROSITE" id="PS50835">
    <property type="entry name" value="IG_LIKE"/>
    <property type="match status" value="1"/>
</dbReference>
<sequence>MRFFTYILFFFFTTVLIAQVTPEEKAALLAFYIATDGPNWVSETDADPTNDWDFSGNVTSDWYGVTVTSGNVVSIDMNPTRNSNAANNLTGVIPPEIEDLSSLKTLRLPAENLTGTIPLSLYNITSLVTLDLARNNFSGTMPPEIAQLTNLRSLYLSGNDFSGEIPIEFTTLNQLQVFEISNNDFSGEIPIEITNMLNLRVLQLSNNPFTGFLYPEYGNLINLNLFHFSGNLITGSIPTEFGNLTGLRSLSLGSNDLSGVLPPSLGNLSNLQYINIYATSISGSIPPEFGNLTSVNTMLLTSNSLSGSIPSSLGNLTQMNRFSVKLNLISGELPSTLGAWSNISSFEAYENQLTGNIPESFQNFTNIKTLNLSVNQMSGELSPLFSSWTTIETLDLQLNSFSGELPGSYSSFTNLKKINLADNEFSGELSPSFINWININSIDIRNNEFEGVIPDFTTILTADPTGSNGENLKINGNKFEFGDFEDQFTHYNEQLFGFFYSPQANVNDVENLTSCSGSSITLSTVVSGRANVYQWFKNGTAISGATSADLVLNSLGTTDSGTYTCIITSTIVTDLSLERNPITLTVNLTGPAVNTVNDIFSCDLDEDGYTNFTLDLASIESQAVGLQSGVVVSYLNPNGTPLTLTNNYTNTIPNNQTVTVRVTDMGGCYNDTNFKLIATQPIVADSNSDVIACGSYILPELSVGNNYYTETNTNGMQLQAGDIITNTQTIYIHTGIGSCADETNFRITVEPPLLVGDLEDVTECGVYILPTIMNGNYFTETNGQGLRLSSGDSITETQTIYIFNQRGSCTEETSFEVRIDLLACEDSEEAIKSKFPNFFTPNQDGINDVWKVDQELFTLEGIVTIHDRYGKLLKQFNAVNGSWDGTFNGQRLPSADYWYKFTSLDGAIVLTGHFTLKR</sequence>
<keyword evidence="3" id="KW-0472">Membrane</keyword>
<gene>
    <name evidence="7" type="ORF">SAMN05660313_00722</name>
</gene>
<accession>A0A1K1MMC7</accession>
<proteinExistence type="predicted"/>
<evidence type="ECO:0000256" key="3">
    <source>
        <dbReference type="ARBA" id="ARBA00023136"/>
    </source>
</evidence>
<reference evidence="8" key="1">
    <citation type="submission" date="2016-11" db="EMBL/GenBank/DDBJ databases">
        <authorList>
            <person name="Varghese N."/>
            <person name="Submissions S."/>
        </authorList>
    </citation>
    <scope>NUCLEOTIDE SEQUENCE [LARGE SCALE GENOMIC DNA]</scope>
    <source>
        <strain evidence="8">DSM 24786</strain>
    </source>
</reference>
<keyword evidence="4" id="KW-1015">Disulfide bond</keyword>
<keyword evidence="1 5" id="KW-0732">Signal</keyword>
<evidence type="ECO:0000256" key="4">
    <source>
        <dbReference type="ARBA" id="ARBA00023157"/>
    </source>
</evidence>
<evidence type="ECO:0000256" key="2">
    <source>
        <dbReference type="ARBA" id="ARBA00022737"/>
    </source>
</evidence>
<feature type="chain" id="PRO_5009665657" evidence="5">
    <location>
        <begin position="19"/>
        <end position="918"/>
    </location>
</feature>
<dbReference type="AlphaFoldDB" id="A0A1K1MMC7"/>